<feature type="transmembrane region" description="Helical" evidence="8">
    <location>
        <begin position="268"/>
        <end position="292"/>
    </location>
</feature>
<keyword evidence="6 8" id="KW-1133">Transmembrane helix</keyword>
<dbReference type="InterPro" id="IPR001173">
    <property type="entry name" value="Glyco_trans_2-like"/>
</dbReference>
<reference evidence="10" key="1">
    <citation type="submission" date="2018-05" db="EMBL/GenBank/DDBJ databases">
        <authorList>
            <person name="Lanie J.A."/>
            <person name="Ng W.-L."/>
            <person name="Kazmierczak K.M."/>
            <person name="Andrzejewski T.M."/>
            <person name="Davidsen T.M."/>
            <person name="Wayne K.J."/>
            <person name="Tettelin H."/>
            <person name="Glass J.I."/>
            <person name="Rusch D."/>
            <person name="Podicherti R."/>
            <person name="Tsui H.-C.T."/>
            <person name="Winkler M.E."/>
        </authorList>
    </citation>
    <scope>NUCLEOTIDE SEQUENCE</scope>
</reference>
<name>A0A382P4Y7_9ZZZZ</name>
<evidence type="ECO:0000256" key="4">
    <source>
        <dbReference type="ARBA" id="ARBA00022692"/>
    </source>
</evidence>
<dbReference type="EMBL" id="UINC01104101">
    <property type="protein sequence ID" value="SVC67002.1"/>
    <property type="molecule type" value="Genomic_DNA"/>
</dbReference>
<keyword evidence="5" id="KW-0448">Lipopolysaccharide biosynthesis</keyword>
<dbReference type="Gene3D" id="3.90.550.10">
    <property type="entry name" value="Spore Coat Polysaccharide Biosynthesis Protein SpsA, Chain A"/>
    <property type="match status" value="1"/>
</dbReference>
<keyword evidence="4 8" id="KW-0812">Transmembrane</keyword>
<evidence type="ECO:0000256" key="1">
    <source>
        <dbReference type="ARBA" id="ARBA00022475"/>
    </source>
</evidence>
<dbReference type="CDD" id="cd04187">
    <property type="entry name" value="DPM1_like_bac"/>
    <property type="match status" value="1"/>
</dbReference>
<dbReference type="GO" id="GO:0009103">
    <property type="term" value="P:lipopolysaccharide biosynthetic process"/>
    <property type="evidence" value="ECO:0007669"/>
    <property type="project" value="UniProtKB-KW"/>
</dbReference>
<dbReference type="Pfam" id="PF00535">
    <property type="entry name" value="Glycos_transf_2"/>
    <property type="match status" value="1"/>
</dbReference>
<dbReference type="InterPro" id="IPR029044">
    <property type="entry name" value="Nucleotide-diphossugar_trans"/>
</dbReference>
<dbReference type="GO" id="GO:0005886">
    <property type="term" value="C:plasma membrane"/>
    <property type="evidence" value="ECO:0007669"/>
    <property type="project" value="TreeGrafter"/>
</dbReference>
<proteinExistence type="predicted"/>
<accession>A0A382P4Y7</accession>
<dbReference type="SUPFAM" id="SSF53448">
    <property type="entry name" value="Nucleotide-diphospho-sugar transferases"/>
    <property type="match status" value="1"/>
</dbReference>
<evidence type="ECO:0000256" key="3">
    <source>
        <dbReference type="ARBA" id="ARBA00022679"/>
    </source>
</evidence>
<evidence type="ECO:0000256" key="5">
    <source>
        <dbReference type="ARBA" id="ARBA00022985"/>
    </source>
</evidence>
<organism evidence="10">
    <name type="scientific">marine metagenome</name>
    <dbReference type="NCBI Taxonomy" id="408172"/>
    <lineage>
        <taxon>unclassified sequences</taxon>
        <taxon>metagenomes</taxon>
        <taxon>ecological metagenomes</taxon>
    </lineage>
</organism>
<dbReference type="PANTHER" id="PTHR48090">
    <property type="entry name" value="UNDECAPRENYL-PHOSPHATE 4-DEOXY-4-FORMAMIDO-L-ARABINOSE TRANSFERASE-RELATED"/>
    <property type="match status" value="1"/>
</dbReference>
<keyword evidence="3" id="KW-0808">Transferase</keyword>
<protein>
    <recommendedName>
        <fullName evidence="9">Glycosyltransferase 2-like domain-containing protein</fullName>
    </recommendedName>
</protein>
<feature type="domain" description="Glycosyltransferase 2-like" evidence="9">
    <location>
        <begin position="5"/>
        <end position="165"/>
    </location>
</feature>
<evidence type="ECO:0000259" key="9">
    <source>
        <dbReference type="Pfam" id="PF00535"/>
    </source>
</evidence>
<dbReference type="InterPro" id="IPR050256">
    <property type="entry name" value="Glycosyltransferase_2"/>
</dbReference>
<evidence type="ECO:0000256" key="2">
    <source>
        <dbReference type="ARBA" id="ARBA00022676"/>
    </source>
</evidence>
<keyword evidence="7 8" id="KW-0472">Membrane</keyword>
<keyword evidence="2" id="KW-0328">Glycosyltransferase</keyword>
<sequence length="309" mass="35421">MKNITIIIPVYNEELSINSLYDEIKSIVGTHFDEYEVIFIDDGSNDSSFKIINDILLNDSHVIAIKLNRNYGKSDALNEGFKLAKYNHVVTLDADLQDDPNEIVKLVNTLNEGWDCVSGWKKNRKDSFSKTIPSFFFNKFVNFLSGLKLHDLNCGIKAYKKDAIQSLSIYGGLHRYIPLLLFNNGYKVTECVVNHRPRLHGNTKYGNSRFFHGIFDFLTIYFLKKYFNKPMYFFGFIGLLLSSIGLLINFYLSILWIQGTYIGNRPLFFLGILLIVVGIQSLSIGLIGELIVNTSRKTDKKIKKIIQKK</sequence>
<dbReference type="GO" id="GO:0099621">
    <property type="term" value="F:undecaprenyl-phosphate 4-deoxy-4-formamido-L-arabinose transferase activity"/>
    <property type="evidence" value="ECO:0007669"/>
    <property type="project" value="TreeGrafter"/>
</dbReference>
<feature type="transmembrane region" description="Helical" evidence="8">
    <location>
        <begin position="232"/>
        <end position="256"/>
    </location>
</feature>
<evidence type="ECO:0000256" key="7">
    <source>
        <dbReference type="ARBA" id="ARBA00023136"/>
    </source>
</evidence>
<evidence type="ECO:0000256" key="8">
    <source>
        <dbReference type="SAM" id="Phobius"/>
    </source>
</evidence>
<evidence type="ECO:0000256" key="6">
    <source>
        <dbReference type="ARBA" id="ARBA00022989"/>
    </source>
</evidence>
<gene>
    <name evidence="10" type="ORF">METZ01_LOCUS319856</name>
</gene>
<evidence type="ECO:0000313" key="10">
    <source>
        <dbReference type="EMBL" id="SVC67002.1"/>
    </source>
</evidence>
<keyword evidence="1" id="KW-1003">Cell membrane</keyword>
<dbReference type="PANTHER" id="PTHR48090:SF3">
    <property type="entry name" value="UNDECAPRENYL-PHOSPHATE 4-DEOXY-4-FORMAMIDO-L-ARABINOSE TRANSFERASE"/>
    <property type="match status" value="1"/>
</dbReference>
<dbReference type="AlphaFoldDB" id="A0A382P4Y7"/>